<dbReference type="RefSeq" id="WP_115734151.1">
    <property type="nucleotide sequence ID" value="NZ_BAAAVY010000001.1"/>
</dbReference>
<feature type="region of interest" description="Disordered" evidence="1">
    <location>
        <begin position="1"/>
        <end position="25"/>
    </location>
</feature>
<proteinExistence type="predicted"/>
<gene>
    <name evidence="2" type="ORF">NCTC10684_05136</name>
</gene>
<sequence length="82" mass="9212">MQDRERPIGLASAREGETSGANAGSFAPVSEEVFDAFMKTAGLNFEGDRRSRIHRDTRYIQMMRASIWEEQVADSSFEGSHE</sequence>
<reference evidence="2 3" key="1">
    <citation type="submission" date="2018-06" db="EMBL/GenBank/DDBJ databases">
        <authorList>
            <consortium name="Pathogen Informatics"/>
            <person name="Doyle S."/>
        </authorList>
    </citation>
    <scope>NUCLEOTIDE SEQUENCE [LARGE SCALE GENOMIC DNA]</scope>
    <source>
        <strain evidence="2 3">NCTC10684</strain>
    </source>
</reference>
<dbReference type="EMBL" id="UFSM01000002">
    <property type="protein sequence ID" value="SUY28422.1"/>
    <property type="molecule type" value="Genomic_DNA"/>
</dbReference>
<accession>A0A381IJZ9</accession>
<evidence type="ECO:0000313" key="3">
    <source>
        <dbReference type="Proteomes" id="UP000254701"/>
    </source>
</evidence>
<dbReference type="AlphaFoldDB" id="A0A381IJZ9"/>
<organism evidence="2 3">
    <name type="scientific">Aminobacter aminovorans</name>
    <name type="common">Chelatobacter heintzii</name>
    <dbReference type="NCBI Taxonomy" id="83263"/>
    <lineage>
        <taxon>Bacteria</taxon>
        <taxon>Pseudomonadati</taxon>
        <taxon>Pseudomonadota</taxon>
        <taxon>Alphaproteobacteria</taxon>
        <taxon>Hyphomicrobiales</taxon>
        <taxon>Phyllobacteriaceae</taxon>
        <taxon>Aminobacter</taxon>
    </lineage>
</organism>
<dbReference type="Proteomes" id="UP000254701">
    <property type="component" value="Unassembled WGS sequence"/>
</dbReference>
<protein>
    <submittedName>
        <fullName evidence="2">Uncharacterized protein</fullName>
    </submittedName>
</protein>
<evidence type="ECO:0000313" key="2">
    <source>
        <dbReference type="EMBL" id="SUY28422.1"/>
    </source>
</evidence>
<name>A0A381IJZ9_AMIAI</name>
<evidence type="ECO:0000256" key="1">
    <source>
        <dbReference type="SAM" id="MobiDB-lite"/>
    </source>
</evidence>